<evidence type="ECO:0000256" key="5">
    <source>
        <dbReference type="ARBA" id="ARBA00022679"/>
    </source>
</evidence>
<dbReference type="SUPFAM" id="SSF82199">
    <property type="entry name" value="SET domain"/>
    <property type="match status" value="1"/>
</dbReference>
<dbReference type="InterPro" id="IPR007728">
    <property type="entry name" value="Pre-SET_dom"/>
</dbReference>
<evidence type="ECO:0000256" key="8">
    <source>
        <dbReference type="ARBA" id="ARBA00022833"/>
    </source>
</evidence>
<comment type="catalytic activity">
    <reaction evidence="11">
        <text>L-lysyl(9)-[histone H3] + 3 S-adenosyl-L-methionine = N(6),N(6),N(6)-trimethyl-L-lysyl(9)-[histone H3] + 3 S-adenosyl-L-homocysteine + 3 H(+)</text>
        <dbReference type="Rhea" id="RHEA:60276"/>
        <dbReference type="Rhea" id="RHEA-COMP:15538"/>
        <dbReference type="Rhea" id="RHEA-COMP:15546"/>
        <dbReference type="ChEBI" id="CHEBI:15378"/>
        <dbReference type="ChEBI" id="CHEBI:29969"/>
        <dbReference type="ChEBI" id="CHEBI:57856"/>
        <dbReference type="ChEBI" id="CHEBI:59789"/>
        <dbReference type="ChEBI" id="CHEBI:61961"/>
        <dbReference type="EC" id="2.1.1.355"/>
    </reaction>
</comment>
<evidence type="ECO:0000259" key="15">
    <source>
        <dbReference type="PROSITE" id="PS50867"/>
    </source>
</evidence>
<evidence type="ECO:0000313" key="17">
    <source>
        <dbReference type="EMBL" id="GAA5798716.1"/>
    </source>
</evidence>
<evidence type="ECO:0000256" key="10">
    <source>
        <dbReference type="ARBA" id="ARBA00023242"/>
    </source>
</evidence>
<evidence type="ECO:0000256" key="4">
    <source>
        <dbReference type="ARBA" id="ARBA00022603"/>
    </source>
</evidence>
<keyword evidence="5 11" id="KW-0808">Transferase</keyword>
<dbReference type="PROSITE" id="PS50867">
    <property type="entry name" value="PRE_SET"/>
    <property type="match status" value="1"/>
</dbReference>
<dbReference type="Gene3D" id="2.170.270.10">
    <property type="entry name" value="SET domain"/>
    <property type="match status" value="1"/>
</dbReference>
<evidence type="ECO:0000256" key="3">
    <source>
        <dbReference type="ARBA" id="ARBA00022454"/>
    </source>
</evidence>
<gene>
    <name evidence="17" type="ORF">HPULCUR_004121</name>
</gene>
<keyword evidence="8 11" id="KW-0862">Zinc</keyword>
<evidence type="ECO:0000259" key="13">
    <source>
        <dbReference type="PROSITE" id="PS50013"/>
    </source>
</evidence>
<dbReference type="SMART" id="SM00468">
    <property type="entry name" value="PreSET"/>
    <property type="match status" value="1"/>
</dbReference>
<keyword evidence="9 11" id="KW-0156">Chromatin regulator</keyword>
<evidence type="ECO:0000256" key="7">
    <source>
        <dbReference type="ARBA" id="ARBA00022723"/>
    </source>
</evidence>
<dbReference type="PANTHER" id="PTHR46223">
    <property type="entry name" value="HISTONE-LYSINE N-METHYLTRANSFERASE SUV39H"/>
    <property type="match status" value="1"/>
</dbReference>
<keyword evidence="7 11" id="KW-0479">Metal-binding</keyword>
<keyword evidence="3" id="KW-0158">Chromosome</keyword>
<sequence length="446" mass="50673">MSIENESKDLAEDEYIVSRVAGRKNDSETGRRYYLIEWEGYELKDNTWEEESNVYSDSAIGNFLTAMKRQTRGKTASLATTKKKLLLRNTFDPDTGNYYPATAAPKSSSSRTEIKKRTREVTETETESVTVSKPIKEARVGIERLSINSITDFEAKVDHVKKSIKIKYPLVRVSNNAMYNKQHPVYEFKNLKSKVQVVNEVDNELPSNFIYVDELVYTDPVQPPDSNFLFSCNCSPSADCSHACHDFHTYDKSGRLLLSQGTAIYECNQTCECSTKCKNRVVQKGRSIQLQVYKTVAKGWGVRSNQSIPRGTFVEEYIGEVIQVKEGDQRGHFYDKIGCSYLFDMDFAQSEFATKYVIDSFILGNVSRFFNHSCTPNLAVFAVFHDSADNQMHRLAFFASCDIAKGEELCFDYNGRGDGSLVEPADGAARYECHCDSAECRKWIYH</sequence>
<evidence type="ECO:0000256" key="1">
    <source>
        <dbReference type="ARBA" id="ARBA00004123"/>
    </source>
</evidence>
<feature type="region of interest" description="Disordered" evidence="12">
    <location>
        <begin position="97"/>
        <end position="121"/>
    </location>
</feature>
<dbReference type="InterPro" id="IPR011381">
    <property type="entry name" value="H3-K9_MeTrfase_SUV39H1/2-like"/>
</dbReference>
<feature type="domain" description="Post-SET" evidence="16">
    <location>
        <begin position="429"/>
        <end position="445"/>
    </location>
</feature>
<feature type="domain" description="Pre-SET" evidence="15">
    <location>
        <begin position="230"/>
        <end position="285"/>
    </location>
</feature>
<feature type="domain" description="Chromo" evidence="13">
    <location>
        <begin position="15"/>
        <end position="63"/>
    </location>
</feature>
<name>A0ABP9XVI5_9FUNG</name>
<reference evidence="17 18" key="1">
    <citation type="submission" date="2024-04" db="EMBL/GenBank/DDBJ databases">
        <title>genome sequences of Mucor flavus KT1a and Helicostylum pulchrum KT1b strains isolation_sourced from the surface of a dry-aged beef.</title>
        <authorList>
            <person name="Toyotome T."/>
            <person name="Hosono M."/>
            <person name="Torimaru M."/>
            <person name="Fukuda K."/>
            <person name="Mikami N."/>
        </authorList>
    </citation>
    <scope>NUCLEOTIDE SEQUENCE [LARGE SCALE GENOMIC DNA]</scope>
    <source>
        <strain evidence="17 18">KT1b</strain>
    </source>
</reference>
<evidence type="ECO:0000256" key="12">
    <source>
        <dbReference type="SAM" id="MobiDB-lite"/>
    </source>
</evidence>
<dbReference type="InterPro" id="IPR046341">
    <property type="entry name" value="SET_dom_sf"/>
</dbReference>
<dbReference type="PROSITE" id="PS50013">
    <property type="entry name" value="CHROMO_2"/>
    <property type="match status" value="1"/>
</dbReference>
<evidence type="ECO:0000259" key="16">
    <source>
        <dbReference type="PROSITE" id="PS50868"/>
    </source>
</evidence>
<proteinExistence type="inferred from homology"/>
<dbReference type="Pfam" id="PF05033">
    <property type="entry name" value="Pre-SET"/>
    <property type="match status" value="1"/>
</dbReference>
<protein>
    <recommendedName>
        <fullName evidence="11">Histone-lysine N-methyltransferase</fullName>
        <ecNumber evidence="11">2.1.1.355</ecNumber>
    </recommendedName>
</protein>
<dbReference type="InterPro" id="IPR050973">
    <property type="entry name" value="H3K9_Histone-Lys_N-MTase"/>
</dbReference>
<dbReference type="InterPro" id="IPR016197">
    <property type="entry name" value="Chromo-like_dom_sf"/>
</dbReference>
<dbReference type="Gene3D" id="2.40.50.40">
    <property type="match status" value="1"/>
</dbReference>
<comment type="caution">
    <text evidence="17">The sequence shown here is derived from an EMBL/GenBank/DDBJ whole genome shotgun (WGS) entry which is preliminary data.</text>
</comment>
<evidence type="ECO:0000256" key="6">
    <source>
        <dbReference type="ARBA" id="ARBA00022691"/>
    </source>
</evidence>
<keyword evidence="10 11" id="KW-0539">Nucleus</keyword>
<feature type="domain" description="SET" evidence="14">
    <location>
        <begin position="288"/>
        <end position="414"/>
    </location>
</feature>
<dbReference type="InterPro" id="IPR003616">
    <property type="entry name" value="Post-SET_dom"/>
</dbReference>
<dbReference type="InterPro" id="IPR000953">
    <property type="entry name" value="Chromo/chromo_shadow_dom"/>
</dbReference>
<dbReference type="PROSITE" id="PS50280">
    <property type="entry name" value="SET"/>
    <property type="match status" value="1"/>
</dbReference>
<keyword evidence="4 11" id="KW-0489">Methyltransferase</keyword>
<evidence type="ECO:0000256" key="9">
    <source>
        <dbReference type="ARBA" id="ARBA00022853"/>
    </source>
</evidence>
<comment type="similarity">
    <text evidence="11">Belongs to the class V-like SAM-binding methyltransferase superfamily. Histone-lysine methyltransferase family. Suvar3-9 subfamily.</text>
</comment>
<dbReference type="EC" id="2.1.1.355" evidence="11"/>
<comment type="subcellular location">
    <subcellularLocation>
        <location evidence="2">Chromosome</location>
    </subcellularLocation>
    <subcellularLocation>
        <location evidence="1 11">Nucleus</location>
    </subcellularLocation>
</comment>
<feature type="compositionally biased region" description="Basic and acidic residues" evidence="12">
    <location>
        <begin position="112"/>
        <end position="121"/>
    </location>
</feature>
<dbReference type="PROSITE" id="PS50868">
    <property type="entry name" value="POST_SET"/>
    <property type="match status" value="1"/>
</dbReference>
<dbReference type="EMBL" id="BAABUJ010000011">
    <property type="protein sequence ID" value="GAA5798716.1"/>
    <property type="molecule type" value="Genomic_DNA"/>
</dbReference>
<dbReference type="InterPro" id="IPR023780">
    <property type="entry name" value="Chromo_domain"/>
</dbReference>
<keyword evidence="6 11" id="KW-0949">S-adenosyl-L-methionine</keyword>
<dbReference type="Pfam" id="PF00385">
    <property type="entry name" value="Chromo"/>
    <property type="match status" value="1"/>
</dbReference>
<dbReference type="SMART" id="SM00317">
    <property type="entry name" value="SET"/>
    <property type="match status" value="1"/>
</dbReference>
<evidence type="ECO:0000313" key="18">
    <source>
        <dbReference type="Proteomes" id="UP001476247"/>
    </source>
</evidence>
<accession>A0ABP9XVI5</accession>
<dbReference type="SUPFAM" id="SSF54160">
    <property type="entry name" value="Chromo domain-like"/>
    <property type="match status" value="1"/>
</dbReference>
<dbReference type="PANTHER" id="PTHR46223:SF3">
    <property type="entry name" value="HISTONE-LYSINE N-METHYLTRANSFERASE SET-23"/>
    <property type="match status" value="1"/>
</dbReference>
<dbReference type="Pfam" id="PF00856">
    <property type="entry name" value="SET"/>
    <property type="match status" value="1"/>
</dbReference>
<evidence type="ECO:0000256" key="11">
    <source>
        <dbReference type="PIRNR" id="PIRNR009343"/>
    </source>
</evidence>
<organism evidence="17 18">
    <name type="scientific">Helicostylum pulchrum</name>
    <dbReference type="NCBI Taxonomy" id="562976"/>
    <lineage>
        <taxon>Eukaryota</taxon>
        <taxon>Fungi</taxon>
        <taxon>Fungi incertae sedis</taxon>
        <taxon>Mucoromycota</taxon>
        <taxon>Mucoromycotina</taxon>
        <taxon>Mucoromycetes</taxon>
        <taxon>Mucorales</taxon>
        <taxon>Mucorineae</taxon>
        <taxon>Mucoraceae</taxon>
        <taxon>Helicostylum</taxon>
    </lineage>
</organism>
<evidence type="ECO:0000259" key="14">
    <source>
        <dbReference type="PROSITE" id="PS50280"/>
    </source>
</evidence>
<evidence type="ECO:0000256" key="2">
    <source>
        <dbReference type="ARBA" id="ARBA00004286"/>
    </source>
</evidence>
<dbReference type="Proteomes" id="UP001476247">
    <property type="component" value="Unassembled WGS sequence"/>
</dbReference>
<dbReference type="PIRSF" id="PIRSF009343">
    <property type="entry name" value="SUV39_SET"/>
    <property type="match status" value="1"/>
</dbReference>
<dbReference type="InterPro" id="IPR001214">
    <property type="entry name" value="SET_dom"/>
</dbReference>
<keyword evidence="18" id="KW-1185">Reference proteome</keyword>